<dbReference type="AlphaFoldDB" id="A0A5D2FC76"/>
<dbReference type="InterPro" id="IPR001611">
    <property type="entry name" value="Leu-rich_rpt"/>
</dbReference>
<evidence type="ECO:0000256" key="10">
    <source>
        <dbReference type="ARBA" id="ARBA00022741"/>
    </source>
</evidence>
<dbReference type="InterPro" id="IPR052422">
    <property type="entry name" value="Auxin_Ser/Thr_Kinase"/>
</dbReference>
<evidence type="ECO:0000256" key="15">
    <source>
        <dbReference type="ARBA" id="ARBA00023157"/>
    </source>
</evidence>
<evidence type="ECO:0000256" key="21">
    <source>
        <dbReference type="SAM" id="SignalP"/>
    </source>
</evidence>
<dbReference type="InterPro" id="IPR008271">
    <property type="entry name" value="Ser/Thr_kinase_AS"/>
</dbReference>
<protein>
    <recommendedName>
        <fullName evidence="22">Protein kinase domain-containing protein</fullName>
    </recommendedName>
</protein>
<feature type="region of interest" description="Disordered" evidence="19">
    <location>
        <begin position="456"/>
        <end position="492"/>
    </location>
</feature>
<feature type="binding site" evidence="18">
    <location>
        <position position="631"/>
    </location>
    <ligand>
        <name>ATP</name>
        <dbReference type="ChEBI" id="CHEBI:30616"/>
    </ligand>
</feature>
<dbReference type="CDD" id="cd14066">
    <property type="entry name" value="STKc_IRAK"/>
    <property type="match status" value="1"/>
</dbReference>
<feature type="chain" id="PRO_5023015099" description="Protein kinase domain-containing protein" evidence="21">
    <location>
        <begin position="30"/>
        <end position="947"/>
    </location>
</feature>
<dbReference type="Proteomes" id="UP000323506">
    <property type="component" value="Chromosome A09"/>
</dbReference>
<comment type="similarity">
    <text evidence="2">Belongs to the protein kinase superfamily. Ser/Thr protein kinase family.</text>
</comment>
<evidence type="ECO:0000256" key="6">
    <source>
        <dbReference type="ARBA" id="ARBA00022679"/>
    </source>
</evidence>
<dbReference type="SUPFAM" id="SSF56112">
    <property type="entry name" value="Protein kinase-like (PK-like)"/>
    <property type="match status" value="1"/>
</dbReference>
<dbReference type="InterPro" id="IPR017441">
    <property type="entry name" value="Protein_kinase_ATP_BS"/>
</dbReference>
<keyword evidence="3" id="KW-1003">Cell membrane</keyword>
<keyword evidence="13 20" id="KW-1133">Transmembrane helix</keyword>
<dbReference type="FunFam" id="3.30.200.20:FF:000226">
    <property type="entry name" value="receptor protein kinase TMK1"/>
    <property type="match status" value="1"/>
</dbReference>
<keyword evidence="9" id="KW-0677">Repeat</keyword>
<evidence type="ECO:0000256" key="11">
    <source>
        <dbReference type="ARBA" id="ARBA00022777"/>
    </source>
</evidence>
<feature type="compositionally biased region" description="Low complexity" evidence="19">
    <location>
        <begin position="458"/>
        <end position="474"/>
    </location>
</feature>
<dbReference type="GO" id="GO:0005524">
    <property type="term" value="F:ATP binding"/>
    <property type="evidence" value="ECO:0007669"/>
    <property type="project" value="UniProtKB-UniRule"/>
</dbReference>
<dbReference type="Gene3D" id="3.80.10.10">
    <property type="entry name" value="Ribonuclease Inhibitor"/>
    <property type="match status" value="2"/>
</dbReference>
<evidence type="ECO:0000256" key="18">
    <source>
        <dbReference type="PROSITE-ProRule" id="PRU10141"/>
    </source>
</evidence>
<evidence type="ECO:0000256" key="20">
    <source>
        <dbReference type="SAM" id="Phobius"/>
    </source>
</evidence>
<dbReference type="InterPro" id="IPR000719">
    <property type="entry name" value="Prot_kinase_dom"/>
</dbReference>
<dbReference type="EMBL" id="CM017696">
    <property type="protein sequence ID" value="TYH03725.1"/>
    <property type="molecule type" value="Genomic_DNA"/>
</dbReference>
<dbReference type="PROSITE" id="PS00108">
    <property type="entry name" value="PROTEIN_KINASE_ST"/>
    <property type="match status" value="1"/>
</dbReference>
<evidence type="ECO:0000256" key="9">
    <source>
        <dbReference type="ARBA" id="ARBA00022737"/>
    </source>
</evidence>
<dbReference type="PANTHER" id="PTHR47986:SF10">
    <property type="entry name" value="RECEPTOR-LIKE KINASE TMK4"/>
    <property type="match status" value="1"/>
</dbReference>
<feature type="signal peptide" evidence="21">
    <location>
        <begin position="1"/>
        <end position="29"/>
    </location>
</feature>
<keyword evidence="24" id="KW-1185">Reference proteome</keyword>
<dbReference type="Pfam" id="PF13855">
    <property type="entry name" value="LRR_8"/>
    <property type="match status" value="1"/>
</dbReference>
<evidence type="ECO:0000256" key="3">
    <source>
        <dbReference type="ARBA" id="ARBA00022475"/>
    </source>
</evidence>
<evidence type="ECO:0000256" key="7">
    <source>
        <dbReference type="ARBA" id="ARBA00022692"/>
    </source>
</evidence>
<evidence type="ECO:0000256" key="19">
    <source>
        <dbReference type="SAM" id="MobiDB-lite"/>
    </source>
</evidence>
<evidence type="ECO:0000256" key="12">
    <source>
        <dbReference type="ARBA" id="ARBA00022840"/>
    </source>
</evidence>
<keyword evidence="17" id="KW-0325">Glycoprotein</keyword>
<evidence type="ECO:0000256" key="16">
    <source>
        <dbReference type="ARBA" id="ARBA00023170"/>
    </source>
</evidence>
<keyword evidence="10 18" id="KW-0547">Nucleotide-binding</keyword>
<feature type="compositionally biased region" description="Low complexity" evidence="19">
    <location>
        <begin position="482"/>
        <end position="492"/>
    </location>
</feature>
<dbReference type="InterPro" id="IPR013210">
    <property type="entry name" value="LRR_N_plant-typ"/>
</dbReference>
<evidence type="ECO:0000259" key="22">
    <source>
        <dbReference type="PROSITE" id="PS50011"/>
    </source>
</evidence>
<dbReference type="SMART" id="SM00369">
    <property type="entry name" value="LRR_TYP"/>
    <property type="match status" value="4"/>
</dbReference>
<keyword evidence="5" id="KW-0433">Leucine-rich repeat</keyword>
<evidence type="ECO:0000256" key="2">
    <source>
        <dbReference type="ARBA" id="ARBA00008684"/>
    </source>
</evidence>
<accession>A0A5D2FC76</accession>
<sequence length="947" mass="102883">MEIPNHHHHRHRHHLLLHLLIISAVIASAGDDSAAILKIAAAFKPTPKGWSTSTANNYCSWQGLSCDKSNRITYISLASKSVSGTLSPEISTLSELRSVSLQRNSISGNIPSFGKLSNLQKLFLDFNAFTSITPDAFAGLSSIQTLSLSENPKLSPWSFPNISKLTTLVELGLGNTNIYGTLPDIFGSLSSLQSLRASYNNLNGTLPASLGGSMIQNLWINNQNTGFGFTGTLDVLSNMTELAQAWVHVNMFTGPIPDLAKCKNLFDLQIRDNQLTGPVPKSLFNLSSLKNVSLNNNKLQGPFPKFPSSVLRVAINGSNNFCNSNGAPCDPQVSTMIEIAGGFGYPILLSDSWKGNDACKMSFVTCDVQKNVITVNLAKKGLFGRISPSFGGLKELKNLNLNDNKLSGPIPDSLTKLTYLQLFDVSNNNLSGDIPKFSSSVKFVHTGNSLLGKQVVYSPPGGSSDSPSVSSGGTSSSGGGNSSSSDGSSGNSSGIVKGKTLKGIIVGFAIGAVVLFAIFSFVSYKYVMKKKNEKRGKMKKNNDTEKGIFKSVAVSVGKNNSKNQSQTTNVQSNQKEFDGGNIVVSIEVLREVTDNFSEANILGKGGFGIVYKGVLHDETQIAVKRMECVGKGTKGMSEFQAEIAVLSKVRHRHLVALLGYCINGNERLLVYEYMPRGTLSQHLFRRISGSPLTWKQRLTIALDVARGVEYLHSLAQQSFIHRDLKPSNILLGDDMRAKVADFGLVRNAPDGKHSVETRLAGTFGYLAPEYATTGRVTTKVDVYAFGVVLMELITGRKALDETLPEAHLVTWFRRILINKDEIPKNLDETIKCNADNDEDRETLASIFKVAELAGHCTLREPSQRPDMSHAVNVLSPFVQQWKPTNQEEDETVGIDLDMSLSQALQRWQTTEGSSTTFGDTTSRYGTQSSISPRTSEPQHTLSSNDTR</sequence>
<dbReference type="FunFam" id="1.10.510.10:FF:000468">
    <property type="entry name" value="PTI1-like tyrosine-protein kinase 3"/>
    <property type="match status" value="1"/>
</dbReference>
<keyword evidence="16" id="KW-0675">Receptor</keyword>
<evidence type="ECO:0000313" key="23">
    <source>
        <dbReference type="EMBL" id="TYH03725.1"/>
    </source>
</evidence>
<evidence type="ECO:0000313" key="24">
    <source>
        <dbReference type="Proteomes" id="UP000323506"/>
    </source>
</evidence>
<keyword evidence="14 20" id="KW-0472">Membrane</keyword>
<dbReference type="GO" id="GO:0045087">
    <property type="term" value="P:innate immune response"/>
    <property type="evidence" value="ECO:0007669"/>
    <property type="project" value="UniProtKB-ARBA"/>
</dbReference>
<dbReference type="FunFam" id="3.80.10.10:FF:000190">
    <property type="entry name" value="Receptor-like kinase TMK4"/>
    <property type="match status" value="1"/>
</dbReference>
<dbReference type="GO" id="GO:0005886">
    <property type="term" value="C:plasma membrane"/>
    <property type="evidence" value="ECO:0007669"/>
    <property type="project" value="UniProtKB-SubCell"/>
</dbReference>
<keyword evidence="4" id="KW-0723">Serine/threonine-protein kinase</keyword>
<gene>
    <name evidence="23" type="ORF">ES288_A09G242100v1</name>
</gene>
<dbReference type="GO" id="GO:0004674">
    <property type="term" value="F:protein serine/threonine kinase activity"/>
    <property type="evidence" value="ECO:0007669"/>
    <property type="project" value="UniProtKB-KW"/>
</dbReference>
<dbReference type="InterPro" id="IPR032675">
    <property type="entry name" value="LRR_dom_sf"/>
</dbReference>
<evidence type="ECO:0000256" key="1">
    <source>
        <dbReference type="ARBA" id="ARBA00004162"/>
    </source>
</evidence>
<dbReference type="FunFam" id="3.80.10.10:FF:000129">
    <property type="entry name" value="Leucine-rich repeat receptor-like kinase"/>
    <property type="match status" value="1"/>
</dbReference>
<dbReference type="SUPFAM" id="SSF52058">
    <property type="entry name" value="L domain-like"/>
    <property type="match status" value="2"/>
</dbReference>
<evidence type="ECO:0000256" key="5">
    <source>
        <dbReference type="ARBA" id="ARBA00022614"/>
    </source>
</evidence>
<keyword evidence="7 20" id="KW-0812">Transmembrane</keyword>
<evidence type="ECO:0000256" key="8">
    <source>
        <dbReference type="ARBA" id="ARBA00022729"/>
    </source>
</evidence>
<keyword evidence="6" id="KW-0808">Transferase</keyword>
<reference evidence="23 24" key="1">
    <citation type="submission" date="2019-06" db="EMBL/GenBank/DDBJ databases">
        <title>WGS assembly of Gossypium darwinii.</title>
        <authorList>
            <person name="Chen Z.J."/>
            <person name="Sreedasyam A."/>
            <person name="Ando A."/>
            <person name="Song Q."/>
            <person name="De L."/>
            <person name="Hulse-Kemp A."/>
            <person name="Ding M."/>
            <person name="Ye W."/>
            <person name="Kirkbride R."/>
            <person name="Jenkins J."/>
            <person name="Plott C."/>
            <person name="Lovell J."/>
            <person name="Lin Y.-M."/>
            <person name="Vaughn R."/>
            <person name="Liu B."/>
            <person name="Li W."/>
            <person name="Simpson S."/>
            <person name="Scheffler B."/>
            <person name="Saski C."/>
            <person name="Grover C."/>
            <person name="Hu G."/>
            <person name="Conover J."/>
            <person name="Carlson J."/>
            <person name="Shu S."/>
            <person name="Boston L."/>
            <person name="Williams M."/>
            <person name="Peterson D."/>
            <person name="Mcgee K."/>
            <person name="Jones D."/>
            <person name="Wendel J."/>
            <person name="Stelly D."/>
            <person name="Grimwood J."/>
            <person name="Schmutz J."/>
        </authorList>
    </citation>
    <scope>NUCLEOTIDE SEQUENCE [LARGE SCALE GENOMIC DNA]</scope>
    <source>
        <strain evidence="23">1808015.09</strain>
    </source>
</reference>
<dbReference type="SMART" id="SM00220">
    <property type="entry name" value="S_TKc"/>
    <property type="match status" value="1"/>
</dbReference>
<keyword evidence="8 21" id="KW-0732">Signal</keyword>
<proteinExistence type="inferred from homology"/>
<feature type="domain" description="Protein kinase" evidence="22">
    <location>
        <begin position="596"/>
        <end position="878"/>
    </location>
</feature>
<evidence type="ECO:0000256" key="17">
    <source>
        <dbReference type="ARBA" id="ARBA00023180"/>
    </source>
</evidence>
<evidence type="ECO:0000256" key="13">
    <source>
        <dbReference type="ARBA" id="ARBA00022989"/>
    </source>
</evidence>
<feature type="transmembrane region" description="Helical" evidence="20">
    <location>
        <begin position="504"/>
        <end position="527"/>
    </location>
</feature>
<comment type="subcellular location">
    <subcellularLocation>
        <location evidence="1">Cell membrane</location>
        <topology evidence="1">Single-pass membrane protein</topology>
    </subcellularLocation>
</comment>
<keyword evidence="12 18" id="KW-0067">ATP-binding</keyword>
<dbReference type="InterPro" id="IPR011009">
    <property type="entry name" value="Kinase-like_dom_sf"/>
</dbReference>
<dbReference type="PROSITE" id="PS50011">
    <property type="entry name" value="PROTEIN_KINASE_DOM"/>
    <property type="match status" value="1"/>
</dbReference>
<name>A0A5D2FC76_GOSDA</name>
<dbReference type="InterPro" id="IPR001245">
    <property type="entry name" value="Ser-Thr/Tyr_kinase_cat_dom"/>
</dbReference>
<dbReference type="Pfam" id="PF00560">
    <property type="entry name" value="LRR_1"/>
    <property type="match status" value="2"/>
</dbReference>
<feature type="region of interest" description="Disordered" evidence="19">
    <location>
        <begin position="907"/>
        <end position="947"/>
    </location>
</feature>
<keyword evidence="11" id="KW-0418">Kinase</keyword>
<evidence type="ECO:0000256" key="14">
    <source>
        <dbReference type="ARBA" id="ARBA00023136"/>
    </source>
</evidence>
<dbReference type="Gene3D" id="1.10.510.10">
    <property type="entry name" value="Transferase(Phosphotransferase) domain 1"/>
    <property type="match status" value="1"/>
</dbReference>
<dbReference type="PANTHER" id="PTHR47986">
    <property type="entry name" value="OSJNBA0070M12.3 PROTEIN"/>
    <property type="match status" value="1"/>
</dbReference>
<dbReference type="Pfam" id="PF07714">
    <property type="entry name" value="PK_Tyr_Ser-Thr"/>
    <property type="match status" value="1"/>
</dbReference>
<evidence type="ECO:0000256" key="4">
    <source>
        <dbReference type="ARBA" id="ARBA00022527"/>
    </source>
</evidence>
<dbReference type="Pfam" id="PF08263">
    <property type="entry name" value="LRRNT_2"/>
    <property type="match status" value="2"/>
</dbReference>
<dbReference type="InterPro" id="IPR003591">
    <property type="entry name" value="Leu-rich_rpt_typical-subtyp"/>
</dbReference>
<dbReference type="Gene3D" id="3.30.200.20">
    <property type="entry name" value="Phosphorylase Kinase, domain 1"/>
    <property type="match status" value="1"/>
</dbReference>
<dbReference type="PROSITE" id="PS00107">
    <property type="entry name" value="PROTEIN_KINASE_ATP"/>
    <property type="match status" value="1"/>
</dbReference>
<keyword evidence="15" id="KW-1015">Disulfide bond</keyword>
<organism evidence="23 24">
    <name type="scientific">Gossypium darwinii</name>
    <name type="common">Darwin's cotton</name>
    <name type="synonym">Gossypium barbadense var. darwinii</name>
    <dbReference type="NCBI Taxonomy" id="34276"/>
    <lineage>
        <taxon>Eukaryota</taxon>
        <taxon>Viridiplantae</taxon>
        <taxon>Streptophyta</taxon>
        <taxon>Embryophyta</taxon>
        <taxon>Tracheophyta</taxon>
        <taxon>Spermatophyta</taxon>
        <taxon>Magnoliopsida</taxon>
        <taxon>eudicotyledons</taxon>
        <taxon>Gunneridae</taxon>
        <taxon>Pentapetalae</taxon>
        <taxon>rosids</taxon>
        <taxon>malvids</taxon>
        <taxon>Malvales</taxon>
        <taxon>Malvaceae</taxon>
        <taxon>Malvoideae</taxon>
        <taxon>Gossypium</taxon>
    </lineage>
</organism>